<evidence type="ECO:0000313" key="3">
    <source>
        <dbReference type="Proteomes" id="UP000241118"/>
    </source>
</evidence>
<organism evidence="2 3">
    <name type="scientific">Saccharothrix carnea</name>
    <dbReference type="NCBI Taxonomy" id="1280637"/>
    <lineage>
        <taxon>Bacteria</taxon>
        <taxon>Bacillati</taxon>
        <taxon>Actinomycetota</taxon>
        <taxon>Actinomycetes</taxon>
        <taxon>Pseudonocardiales</taxon>
        <taxon>Pseudonocardiaceae</taxon>
        <taxon>Saccharothrix</taxon>
    </lineage>
</organism>
<gene>
    <name evidence="2" type="ORF">B0I31_111143</name>
</gene>
<keyword evidence="1" id="KW-0732">Signal</keyword>
<protein>
    <submittedName>
        <fullName evidence="2">Uncharacterized protein</fullName>
    </submittedName>
</protein>
<evidence type="ECO:0000313" key="2">
    <source>
        <dbReference type="EMBL" id="PSL52856.1"/>
    </source>
</evidence>
<feature type="signal peptide" evidence="1">
    <location>
        <begin position="1"/>
        <end position="39"/>
    </location>
</feature>
<accession>A0A2P8I315</accession>
<keyword evidence="3" id="KW-1185">Reference proteome</keyword>
<sequence>MVRLKDAPKAKSRTRRVGALLAAVASIAGMIFAAAPATAAPATATAATVAGYPTSTFPIVVGASYYKGTVTWYNRSVGVTGSFKAVGCRRIYAEAWAGDTYLDTVSSSTWCDRSGPASFSIPADVVGGANELYIWMTTGDPDYFLEGVVCHRGVSVCVPF</sequence>
<proteinExistence type="predicted"/>
<dbReference type="OrthoDB" id="3634440at2"/>
<dbReference type="AlphaFoldDB" id="A0A2P8I315"/>
<dbReference type="EMBL" id="PYAX01000011">
    <property type="protein sequence ID" value="PSL52856.1"/>
    <property type="molecule type" value="Genomic_DNA"/>
</dbReference>
<reference evidence="2 3" key="1">
    <citation type="submission" date="2018-03" db="EMBL/GenBank/DDBJ databases">
        <title>Genomic Encyclopedia of Type Strains, Phase III (KMG-III): the genomes of soil and plant-associated and newly described type strains.</title>
        <authorList>
            <person name="Whitman W."/>
        </authorList>
    </citation>
    <scope>NUCLEOTIDE SEQUENCE [LARGE SCALE GENOMIC DNA]</scope>
    <source>
        <strain evidence="2 3">CGMCC 4.7097</strain>
    </source>
</reference>
<dbReference type="RefSeq" id="WP_106618660.1">
    <property type="nucleotide sequence ID" value="NZ_PYAX01000011.1"/>
</dbReference>
<feature type="chain" id="PRO_5039419717" evidence="1">
    <location>
        <begin position="40"/>
        <end position="160"/>
    </location>
</feature>
<dbReference type="Proteomes" id="UP000241118">
    <property type="component" value="Unassembled WGS sequence"/>
</dbReference>
<evidence type="ECO:0000256" key="1">
    <source>
        <dbReference type="SAM" id="SignalP"/>
    </source>
</evidence>
<comment type="caution">
    <text evidence="2">The sequence shown here is derived from an EMBL/GenBank/DDBJ whole genome shotgun (WGS) entry which is preliminary data.</text>
</comment>
<name>A0A2P8I315_SACCR</name>